<dbReference type="Pfam" id="PF12078">
    <property type="entry name" value="DUF3557"/>
    <property type="match status" value="1"/>
</dbReference>
<dbReference type="Proteomes" id="UP000008281">
    <property type="component" value="Unassembled WGS sequence"/>
</dbReference>
<dbReference type="EMBL" id="DS270226">
    <property type="protein sequence ID" value="EFO92506.1"/>
    <property type="molecule type" value="Genomic_DNA"/>
</dbReference>
<keyword evidence="1" id="KW-0175">Coiled coil</keyword>
<dbReference type="PANTHER" id="PTHR31379">
    <property type="entry name" value="F-BOX C PROTEIN-RELATED-RELATED"/>
    <property type="match status" value="1"/>
</dbReference>
<evidence type="ECO:0000256" key="1">
    <source>
        <dbReference type="SAM" id="Coils"/>
    </source>
</evidence>
<accession>E3NTK2</accession>
<evidence type="ECO:0000313" key="2">
    <source>
        <dbReference type="EMBL" id="EFO92506.1"/>
    </source>
</evidence>
<name>E3NTK2_CAERE</name>
<dbReference type="InParanoid" id="E3NTK2"/>
<dbReference type="AlphaFoldDB" id="E3NTK2"/>
<evidence type="ECO:0008006" key="4">
    <source>
        <dbReference type="Google" id="ProtNLM"/>
    </source>
</evidence>
<reference evidence="2" key="1">
    <citation type="submission" date="2007-07" db="EMBL/GenBank/DDBJ databases">
        <title>PCAP assembly of the Caenorhabditis remanei genome.</title>
        <authorList>
            <consortium name="The Caenorhabditis remanei Sequencing Consortium"/>
            <person name="Wilson R.K."/>
        </authorList>
    </citation>
    <scope>NUCLEOTIDE SEQUENCE [LARGE SCALE GENOMIC DNA]</scope>
    <source>
        <strain evidence="2">PB4641</strain>
    </source>
</reference>
<keyword evidence="3" id="KW-1185">Reference proteome</keyword>
<proteinExistence type="predicted"/>
<organism evidence="3">
    <name type="scientific">Caenorhabditis remanei</name>
    <name type="common">Caenorhabditis vulgaris</name>
    <dbReference type="NCBI Taxonomy" id="31234"/>
    <lineage>
        <taxon>Eukaryota</taxon>
        <taxon>Metazoa</taxon>
        <taxon>Ecdysozoa</taxon>
        <taxon>Nematoda</taxon>
        <taxon>Chromadorea</taxon>
        <taxon>Rhabditida</taxon>
        <taxon>Rhabditina</taxon>
        <taxon>Rhabditomorpha</taxon>
        <taxon>Rhabditoidea</taxon>
        <taxon>Rhabditidae</taxon>
        <taxon>Peloderinae</taxon>
        <taxon>Caenorhabditis</taxon>
    </lineage>
</organism>
<evidence type="ECO:0000313" key="3">
    <source>
        <dbReference type="Proteomes" id="UP000008281"/>
    </source>
</evidence>
<dbReference type="InterPro" id="IPR021942">
    <property type="entry name" value="DUF3557"/>
</dbReference>
<dbReference type="HOGENOM" id="CLU_042576_0_1_1"/>
<dbReference type="PANTHER" id="PTHR31379:SF1">
    <property type="entry name" value="F-BOX C PROTEIN-RELATED"/>
    <property type="match status" value="1"/>
</dbReference>
<gene>
    <name evidence="2" type="ORF">CRE_20146</name>
</gene>
<sequence length="370" mass="42991">MACETVRRLFATADDIDLIQQTHQNYHSPHFLRLLTFKYRQRYNFRNYDNASPALGNFEKLRGGLQGDIDVYGLPIETQNETGNMPDDNKEVAILQQEIKSWEEKLRNKERTSDYIKFAQLEIKIAQWKIEMLQMRINKSLPPYCNYLQLTVITGHDIKMERVVYEKSFKLTREYIEKRIFSNGNIQVRNLQIGEDGYTDDLVGLIRRDLLQLPIEPLFRFSPQGDIVRPLLSIREGCLEVEVLKVTGNVTNAVTSLQKVLSALPLKQLRTVHQPFPDDPIIKTSQLFMIVKHLPFTVLSTCPNKRTHFEGCPWIFNEQLINVVKKWMESNIIVGTYYSIGDNDAQFVEEMLSMFRNLPGAQSGENKETR</sequence>
<protein>
    <recommendedName>
        <fullName evidence="4">F-box C protein</fullName>
    </recommendedName>
</protein>
<feature type="coiled-coil region" evidence="1">
    <location>
        <begin position="85"/>
        <end position="112"/>
    </location>
</feature>
<dbReference type="OrthoDB" id="5879331at2759"/>